<dbReference type="Proteomes" id="UP000239415">
    <property type="component" value="Unassembled WGS sequence"/>
</dbReference>
<reference evidence="1 2" key="1">
    <citation type="submission" date="2018-03" db="EMBL/GenBank/DDBJ databases">
        <title>Genomic Encyclopedia of Archaeal and Bacterial Type Strains, Phase II (KMG-II): from individual species to whole genera.</title>
        <authorList>
            <person name="Goeker M."/>
        </authorList>
    </citation>
    <scope>NUCLEOTIDE SEQUENCE [LARGE SCALE GENOMIC DNA]</scope>
    <source>
        <strain evidence="1 2">DSM 43146</strain>
    </source>
</reference>
<name>A0A2T0KB30_9ACTN</name>
<proteinExistence type="predicted"/>
<accession>A0A2T0KB30</accession>
<protein>
    <submittedName>
        <fullName evidence="1">Uncharacterized protein</fullName>
    </submittedName>
</protein>
<organism evidence="1 2">
    <name type="scientific">Actinoplanes italicus</name>
    <dbReference type="NCBI Taxonomy" id="113567"/>
    <lineage>
        <taxon>Bacteria</taxon>
        <taxon>Bacillati</taxon>
        <taxon>Actinomycetota</taxon>
        <taxon>Actinomycetes</taxon>
        <taxon>Micromonosporales</taxon>
        <taxon>Micromonosporaceae</taxon>
        <taxon>Actinoplanes</taxon>
    </lineage>
</organism>
<dbReference type="EMBL" id="PVMZ01000008">
    <property type="protein sequence ID" value="PRX20402.1"/>
    <property type="molecule type" value="Genomic_DNA"/>
</dbReference>
<dbReference type="AlphaFoldDB" id="A0A2T0KB30"/>
<evidence type="ECO:0000313" key="2">
    <source>
        <dbReference type="Proteomes" id="UP000239415"/>
    </source>
</evidence>
<keyword evidence="2" id="KW-1185">Reference proteome</keyword>
<sequence>MIEHLDPVPVDITQQFPGEHLPWWALGPDLAAGGQVAAADAKNAVAPGAPVAPGAGLGASRTLCSAETGSSLGSATCGATLNPGIPGVERGR</sequence>
<comment type="caution">
    <text evidence="1">The sequence shown here is derived from an EMBL/GenBank/DDBJ whole genome shotgun (WGS) entry which is preliminary data.</text>
</comment>
<evidence type="ECO:0000313" key="1">
    <source>
        <dbReference type="EMBL" id="PRX20402.1"/>
    </source>
</evidence>
<gene>
    <name evidence="1" type="ORF">CLV67_108200</name>
</gene>